<dbReference type="Proteomes" id="UP000001861">
    <property type="component" value="Unassembled WGS sequence"/>
</dbReference>
<accession>D6RNM7</accession>
<proteinExistence type="predicted"/>
<gene>
    <name evidence="2" type="ORF">CC1G_14764</name>
</gene>
<keyword evidence="1" id="KW-0175">Coiled coil</keyword>
<organism evidence="2 3">
    <name type="scientific">Coprinopsis cinerea (strain Okayama-7 / 130 / ATCC MYA-4618 / FGSC 9003)</name>
    <name type="common">Inky cap fungus</name>
    <name type="synonym">Hormographiella aspergillata</name>
    <dbReference type="NCBI Taxonomy" id="240176"/>
    <lineage>
        <taxon>Eukaryota</taxon>
        <taxon>Fungi</taxon>
        <taxon>Dikarya</taxon>
        <taxon>Basidiomycota</taxon>
        <taxon>Agaricomycotina</taxon>
        <taxon>Agaricomycetes</taxon>
        <taxon>Agaricomycetidae</taxon>
        <taxon>Agaricales</taxon>
        <taxon>Agaricineae</taxon>
        <taxon>Psathyrellaceae</taxon>
        <taxon>Coprinopsis</taxon>
    </lineage>
</organism>
<dbReference type="HOGENOM" id="CLU_103828_0_0_1"/>
<comment type="caution">
    <text evidence="2">The sequence shown here is derived from an EMBL/GenBank/DDBJ whole genome shotgun (WGS) entry which is preliminary data.</text>
</comment>
<dbReference type="AlphaFoldDB" id="D6RNM7"/>
<protein>
    <submittedName>
        <fullName evidence="2">Uncharacterized protein</fullName>
    </submittedName>
</protein>
<name>D6RNM7_COPC7</name>
<dbReference type="GeneID" id="9379737"/>
<evidence type="ECO:0000313" key="2">
    <source>
        <dbReference type="EMBL" id="EFI27292.1"/>
    </source>
</evidence>
<evidence type="ECO:0000256" key="1">
    <source>
        <dbReference type="SAM" id="Coils"/>
    </source>
</evidence>
<evidence type="ECO:0000313" key="3">
    <source>
        <dbReference type="Proteomes" id="UP000001861"/>
    </source>
</evidence>
<dbReference type="InParanoid" id="D6RNM7"/>
<feature type="coiled-coil region" evidence="1">
    <location>
        <begin position="81"/>
        <end position="129"/>
    </location>
</feature>
<sequence>MLTKEGLGCAPCIKKGSPCPWKDAYIIAVILGELDVPYGKAFEFFTKLLKDPIFRDILRGEYSRNPDPAGDLNPVQIQARLHEVELELKEAREEIERRDANLKRLIEDLKATKEKLTESRRELSHYARRYVEVAPSGSNNPAAERSSRPFYVGSKRSLAAYRKSGIFPPRSRSSSPNGQGL</sequence>
<dbReference type="VEuPathDB" id="FungiDB:CC1G_14764"/>
<dbReference type="RefSeq" id="XP_002910786.1">
    <property type="nucleotide sequence ID" value="XM_002910740.1"/>
</dbReference>
<keyword evidence="3" id="KW-1185">Reference proteome</keyword>
<reference evidence="2 3" key="1">
    <citation type="journal article" date="2010" name="Proc. Natl. Acad. Sci. U.S.A.">
        <title>Insights into evolution of multicellular fungi from the assembled chromosomes of the mushroom Coprinopsis cinerea (Coprinus cinereus).</title>
        <authorList>
            <person name="Stajich J.E."/>
            <person name="Wilke S.K."/>
            <person name="Ahren D."/>
            <person name="Au C.H."/>
            <person name="Birren B.W."/>
            <person name="Borodovsky M."/>
            <person name="Burns C."/>
            <person name="Canback B."/>
            <person name="Casselton L.A."/>
            <person name="Cheng C.K."/>
            <person name="Deng J."/>
            <person name="Dietrich F.S."/>
            <person name="Fargo D.C."/>
            <person name="Farman M.L."/>
            <person name="Gathman A.C."/>
            <person name="Goldberg J."/>
            <person name="Guigo R."/>
            <person name="Hoegger P.J."/>
            <person name="Hooker J.B."/>
            <person name="Huggins A."/>
            <person name="James T.Y."/>
            <person name="Kamada T."/>
            <person name="Kilaru S."/>
            <person name="Kodira C."/>
            <person name="Kues U."/>
            <person name="Kupfer D."/>
            <person name="Kwan H.S."/>
            <person name="Lomsadze A."/>
            <person name="Li W."/>
            <person name="Lilly W.W."/>
            <person name="Ma L.J."/>
            <person name="Mackey A.J."/>
            <person name="Manning G."/>
            <person name="Martin F."/>
            <person name="Muraguchi H."/>
            <person name="Natvig D.O."/>
            <person name="Palmerini H."/>
            <person name="Ramesh M.A."/>
            <person name="Rehmeyer C.J."/>
            <person name="Roe B.A."/>
            <person name="Shenoy N."/>
            <person name="Stanke M."/>
            <person name="Ter-Hovhannisyan V."/>
            <person name="Tunlid A."/>
            <person name="Velagapudi R."/>
            <person name="Vision T.J."/>
            <person name="Zeng Q."/>
            <person name="Zolan M.E."/>
            <person name="Pukkila P.J."/>
        </authorList>
    </citation>
    <scope>NUCLEOTIDE SEQUENCE [LARGE SCALE GENOMIC DNA]</scope>
    <source>
        <strain evidence="3">Okayama-7 / 130 / ATCC MYA-4618 / FGSC 9003</strain>
    </source>
</reference>
<dbReference type="EMBL" id="AACS02000007">
    <property type="protein sequence ID" value="EFI27292.1"/>
    <property type="molecule type" value="Genomic_DNA"/>
</dbReference>
<dbReference type="KEGG" id="cci:CC1G_14764"/>